<accession>A0AAF0UYC7</accession>
<proteinExistence type="predicted"/>
<evidence type="ECO:0000313" key="2">
    <source>
        <dbReference type="Proteomes" id="UP001234989"/>
    </source>
</evidence>
<keyword evidence="2" id="KW-1185">Reference proteome</keyword>
<protein>
    <submittedName>
        <fullName evidence="1">Uncharacterized protein</fullName>
    </submittedName>
</protein>
<sequence length="11" mass="1243">MQNGKVICYTS</sequence>
<name>A0AAF0UYC7_SOLVR</name>
<gene>
    <name evidence="1" type="ORF">MTR67_048415</name>
</gene>
<dbReference type="Proteomes" id="UP001234989">
    <property type="component" value="Chromosome 11"/>
</dbReference>
<evidence type="ECO:0000313" key="1">
    <source>
        <dbReference type="EMBL" id="WMV55030.1"/>
    </source>
</evidence>
<dbReference type="EMBL" id="CP133622">
    <property type="protein sequence ID" value="WMV55030.1"/>
    <property type="molecule type" value="Genomic_DNA"/>
</dbReference>
<organism evidence="1 2">
    <name type="scientific">Solanum verrucosum</name>
    <dbReference type="NCBI Taxonomy" id="315347"/>
    <lineage>
        <taxon>Eukaryota</taxon>
        <taxon>Viridiplantae</taxon>
        <taxon>Streptophyta</taxon>
        <taxon>Embryophyta</taxon>
        <taxon>Tracheophyta</taxon>
        <taxon>Spermatophyta</taxon>
        <taxon>Magnoliopsida</taxon>
        <taxon>eudicotyledons</taxon>
        <taxon>Gunneridae</taxon>
        <taxon>Pentapetalae</taxon>
        <taxon>asterids</taxon>
        <taxon>lamiids</taxon>
        <taxon>Solanales</taxon>
        <taxon>Solanaceae</taxon>
        <taxon>Solanoideae</taxon>
        <taxon>Solaneae</taxon>
        <taxon>Solanum</taxon>
    </lineage>
</organism>
<reference evidence="1" key="1">
    <citation type="submission" date="2023-08" db="EMBL/GenBank/DDBJ databases">
        <title>A de novo genome assembly of Solanum verrucosum Schlechtendal, a Mexican diploid species geographically isolated from the other diploid A-genome species in potato relatives.</title>
        <authorList>
            <person name="Hosaka K."/>
        </authorList>
    </citation>
    <scope>NUCLEOTIDE SEQUENCE</scope>
    <source>
        <tissue evidence="1">Young leaves</tissue>
    </source>
</reference>